<comment type="subcellular location">
    <subcellularLocation>
        <location evidence="1">Cell outer membrane</location>
    </subcellularLocation>
</comment>
<evidence type="ECO:0000256" key="3">
    <source>
        <dbReference type="ARBA" id="ARBA00022729"/>
    </source>
</evidence>
<dbReference type="InterPro" id="IPR033985">
    <property type="entry name" value="SusD-like_N"/>
</dbReference>
<gene>
    <name evidence="8" type="ORF">ACFPFU_04650</name>
</gene>
<evidence type="ECO:0000313" key="9">
    <source>
        <dbReference type="Proteomes" id="UP001595818"/>
    </source>
</evidence>
<dbReference type="RefSeq" id="WP_377061994.1">
    <property type="nucleotide sequence ID" value="NZ_JBHSJJ010000002.1"/>
</dbReference>
<dbReference type="Proteomes" id="UP001595818">
    <property type="component" value="Unassembled WGS sequence"/>
</dbReference>
<evidence type="ECO:0000256" key="1">
    <source>
        <dbReference type="ARBA" id="ARBA00004442"/>
    </source>
</evidence>
<accession>A0ABV9SY23</accession>
<feature type="domain" description="RagB/SusD" evidence="6">
    <location>
        <begin position="317"/>
        <end position="520"/>
    </location>
</feature>
<keyword evidence="4" id="KW-0472">Membrane</keyword>
<evidence type="ECO:0000256" key="4">
    <source>
        <dbReference type="ARBA" id="ARBA00023136"/>
    </source>
</evidence>
<reference evidence="9" key="1">
    <citation type="journal article" date="2019" name="Int. J. Syst. Evol. Microbiol.">
        <title>The Global Catalogue of Microorganisms (GCM) 10K type strain sequencing project: providing services to taxonomists for standard genome sequencing and annotation.</title>
        <authorList>
            <consortium name="The Broad Institute Genomics Platform"/>
            <consortium name="The Broad Institute Genome Sequencing Center for Infectious Disease"/>
            <person name="Wu L."/>
            <person name="Ma J."/>
        </authorList>
    </citation>
    <scope>NUCLEOTIDE SEQUENCE [LARGE SCALE GENOMIC DNA]</scope>
    <source>
        <strain evidence="9">CGMCC 4.7466</strain>
    </source>
</reference>
<dbReference type="PROSITE" id="PS51257">
    <property type="entry name" value="PROKAR_LIPOPROTEIN"/>
    <property type="match status" value="1"/>
</dbReference>
<dbReference type="Pfam" id="PF14322">
    <property type="entry name" value="SusD-like_3"/>
    <property type="match status" value="1"/>
</dbReference>
<evidence type="ECO:0000313" key="8">
    <source>
        <dbReference type="EMBL" id="MFC4870965.1"/>
    </source>
</evidence>
<protein>
    <submittedName>
        <fullName evidence="8">RagB/SusD family nutrient uptake outer membrane protein</fullName>
    </submittedName>
</protein>
<dbReference type="InterPro" id="IPR011990">
    <property type="entry name" value="TPR-like_helical_dom_sf"/>
</dbReference>
<keyword evidence="3" id="KW-0732">Signal</keyword>
<proteinExistence type="inferred from homology"/>
<comment type="similarity">
    <text evidence="2">Belongs to the SusD family.</text>
</comment>
<keyword evidence="9" id="KW-1185">Reference proteome</keyword>
<evidence type="ECO:0000256" key="5">
    <source>
        <dbReference type="ARBA" id="ARBA00023237"/>
    </source>
</evidence>
<evidence type="ECO:0000256" key="2">
    <source>
        <dbReference type="ARBA" id="ARBA00006275"/>
    </source>
</evidence>
<evidence type="ECO:0000259" key="6">
    <source>
        <dbReference type="Pfam" id="PF07980"/>
    </source>
</evidence>
<comment type="caution">
    <text evidence="8">The sequence shown here is derived from an EMBL/GenBank/DDBJ whole genome shotgun (WGS) entry which is preliminary data.</text>
</comment>
<dbReference type="Gene3D" id="1.25.40.390">
    <property type="match status" value="1"/>
</dbReference>
<organism evidence="8 9">
    <name type="scientific">Negadavirga shengliensis</name>
    <dbReference type="NCBI Taxonomy" id="1389218"/>
    <lineage>
        <taxon>Bacteria</taxon>
        <taxon>Pseudomonadati</taxon>
        <taxon>Bacteroidota</taxon>
        <taxon>Cytophagia</taxon>
        <taxon>Cytophagales</taxon>
        <taxon>Cyclobacteriaceae</taxon>
        <taxon>Negadavirga</taxon>
    </lineage>
</organism>
<name>A0ABV9SY23_9BACT</name>
<dbReference type="EMBL" id="JBHSJJ010000002">
    <property type="protein sequence ID" value="MFC4870965.1"/>
    <property type="molecule type" value="Genomic_DNA"/>
</dbReference>
<dbReference type="SUPFAM" id="SSF48452">
    <property type="entry name" value="TPR-like"/>
    <property type="match status" value="1"/>
</dbReference>
<sequence>MKNRFILIYNKLVGLFLISFLTGISGCNDLDENVYSSTTTANYYQTDDQVMAAYSLPYSFLQFLMYDMHWSLVTFGTDEAVATVKNNQGFENGRWVQFHQHTWTSSLDWLEWNWYNYFQGIGYCNQFLEVLEGLDFSEYSLPISKEQMTAEIKMARALYYYYAMDTYGNIPVTESMTAVNPENWDRADVFAWVENEILQNKDLLGEKGEGNWYGKFTRTAAHALLARLYLNAEVYSGTPRWQDAVAAADYVINSGKYTLDDTWDAPFKVNNQYSNENIFVVPYDFNFAPGFNMTTQNLPGAMKDVFDFPDYPWGKTVTPEAFYRLFKENDFRINQWIVGPQWYDEEQTQPVWGWWDQDGQQLVIRPEIEMLMNPNGGYGDGVRNKKYEIERGMIWNMNNDFVVFRLAEMMFIKAEALMRINGGAANAEAVDLVNQVRERSFAPGDPDAVYTTATLTMEEFLNERGREFAYEAKRREDMIRFGKYTEARWEKPESGAHRRIFPIPMNILTANPGLRQNPGY</sequence>
<dbReference type="InterPro" id="IPR012944">
    <property type="entry name" value="SusD_RagB_dom"/>
</dbReference>
<keyword evidence="5" id="KW-0998">Cell outer membrane</keyword>
<dbReference type="Pfam" id="PF07980">
    <property type="entry name" value="SusD_RagB"/>
    <property type="match status" value="1"/>
</dbReference>
<feature type="domain" description="SusD-like N-terminal" evidence="7">
    <location>
        <begin position="84"/>
        <end position="230"/>
    </location>
</feature>
<evidence type="ECO:0000259" key="7">
    <source>
        <dbReference type="Pfam" id="PF14322"/>
    </source>
</evidence>